<accession>A0A545T3G9</accession>
<protein>
    <submittedName>
        <fullName evidence="1">DUF1839 family protein</fullName>
    </submittedName>
</protein>
<comment type="caution">
    <text evidence="1">The sequence shown here is derived from an EMBL/GenBank/DDBJ whole genome shotgun (WGS) entry which is preliminary data.</text>
</comment>
<dbReference type="RefSeq" id="WP_142928540.1">
    <property type="nucleotide sequence ID" value="NZ_ML660099.1"/>
</dbReference>
<dbReference type="Proteomes" id="UP000319732">
    <property type="component" value="Unassembled WGS sequence"/>
</dbReference>
<keyword evidence="2" id="KW-1185">Reference proteome</keyword>
<reference evidence="1 2" key="1">
    <citation type="submission" date="2019-06" db="EMBL/GenBank/DDBJ databases">
        <title>Whole genome sequence for Cellvibrionaceae sp. R142.</title>
        <authorList>
            <person name="Wang G."/>
        </authorList>
    </citation>
    <scope>NUCLEOTIDE SEQUENCE [LARGE SCALE GENOMIC DNA]</scope>
    <source>
        <strain evidence="1 2">R142</strain>
    </source>
</reference>
<dbReference type="OrthoDB" id="4371620at2"/>
<organism evidence="1 2">
    <name type="scientific">Exilibacterium tricleocarpae</name>
    <dbReference type="NCBI Taxonomy" id="2591008"/>
    <lineage>
        <taxon>Bacteria</taxon>
        <taxon>Pseudomonadati</taxon>
        <taxon>Pseudomonadota</taxon>
        <taxon>Gammaproteobacteria</taxon>
        <taxon>Cellvibrionales</taxon>
        <taxon>Cellvibrionaceae</taxon>
        <taxon>Exilibacterium</taxon>
    </lineage>
</organism>
<evidence type="ECO:0000313" key="1">
    <source>
        <dbReference type="EMBL" id="TQV71764.1"/>
    </source>
</evidence>
<sequence length="325" mass="37448">MLKQILPIDASRYQNHAIHGADRCWAETNCYVDVMVELLHGLELEPIAALPFTLCIDFEGDQWTFFKFPHQDLFTLFGIEIQELNPWLSFATHVEEQVSLGRPVLVEVDSYFLPDTAGTAYQTEHVKTTIAVNAVDIENARLGYFHGQGYYELDGENCRELLQLDGIPNPRVLPPYIEYLKLRPQLIETDRRPLPQKSVEVLRRNLALTPSDNPFTRFKERFEADLDWLMAESIETFHKYSFATLRQYGACFELVETYLRWLERHGETGLNGAVEAFGSLSTTAKAFQFQLARAMARKRALDTSTINTMGEHWEQGMQTLRQKYA</sequence>
<name>A0A545T3G9_9GAMM</name>
<dbReference type="AlphaFoldDB" id="A0A545T3G9"/>
<dbReference type="EMBL" id="VHSG01000020">
    <property type="protein sequence ID" value="TQV71764.1"/>
    <property type="molecule type" value="Genomic_DNA"/>
</dbReference>
<gene>
    <name evidence="1" type="ORF">FKG94_19140</name>
</gene>
<dbReference type="Pfam" id="PF08893">
    <property type="entry name" value="DUF1839"/>
    <property type="match status" value="1"/>
</dbReference>
<evidence type="ECO:0000313" key="2">
    <source>
        <dbReference type="Proteomes" id="UP000319732"/>
    </source>
</evidence>
<dbReference type="InterPro" id="IPR014989">
    <property type="entry name" value="DUF1839"/>
</dbReference>
<proteinExistence type="predicted"/>